<keyword evidence="10" id="KW-1185">Reference proteome</keyword>
<dbReference type="InterPro" id="IPR000835">
    <property type="entry name" value="HTH_MarR-typ"/>
</dbReference>
<keyword evidence="2" id="KW-0963">Cytoplasm</keyword>
<evidence type="ECO:0000256" key="5">
    <source>
        <dbReference type="ARBA" id="ARBA00023163"/>
    </source>
</evidence>
<dbReference type="GO" id="GO:0003700">
    <property type="term" value="F:DNA-binding transcription factor activity"/>
    <property type="evidence" value="ECO:0007669"/>
    <property type="project" value="InterPro"/>
</dbReference>
<dbReference type="OrthoDB" id="9806864at2"/>
<dbReference type="SUPFAM" id="SSF46785">
    <property type="entry name" value="Winged helix' DNA-binding domain"/>
    <property type="match status" value="1"/>
</dbReference>
<dbReference type="GO" id="GO:0005737">
    <property type="term" value="C:cytoplasm"/>
    <property type="evidence" value="ECO:0007669"/>
    <property type="project" value="UniProtKB-SubCell"/>
</dbReference>
<evidence type="ECO:0000256" key="1">
    <source>
        <dbReference type="ARBA" id="ARBA00004496"/>
    </source>
</evidence>
<dbReference type="PANTHER" id="PTHR33164:SF5">
    <property type="entry name" value="ORGANIC HYDROPEROXIDE RESISTANCE TRANSCRIPTIONAL REGULATOR"/>
    <property type="match status" value="1"/>
</dbReference>
<sequence>MNQETPQLHLENQLCFPLYAASRLMTKMYAPLLKELDVTYPQYLVLLVLWQNGEQTVNAIGSCLLLESNTLTPLLKRLEQKELLVRSRAQHDERVVLVKLTPSGQALKEKAVSIPQQIANLFSDVDLKEEDYATFEKTLAQLVLVLKERSQEV</sequence>
<feature type="domain" description="HTH marR-type" evidence="6">
    <location>
        <begin position="11"/>
        <end position="144"/>
    </location>
</feature>
<keyword evidence="3" id="KW-0805">Transcription regulation</keyword>
<dbReference type="STRING" id="573501.SAMN04487999_0078"/>
<dbReference type="InterPro" id="IPR036390">
    <property type="entry name" value="WH_DNA-bd_sf"/>
</dbReference>
<dbReference type="SMART" id="SM00347">
    <property type="entry name" value="HTH_MARR"/>
    <property type="match status" value="1"/>
</dbReference>
<dbReference type="PANTHER" id="PTHR33164">
    <property type="entry name" value="TRANSCRIPTIONAL REGULATOR, MARR FAMILY"/>
    <property type="match status" value="1"/>
</dbReference>
<dbReference type="Pfam" id="PF22381">
    <property type="entry name" value="Staph_reg_Sar_Rot"/>
    <property type="match status" value="1"/>
</dbReference>
<dbReference type="FunFam" id="1.10.10.10:FF:000163">
    <property type="entry name" value="MarR family transcriptional regulator"/>
    <property type="match status" value="1"/>
</dbReference>
<dbReference type="InterPro" id="IPR039422">
    <property type="entry name" value="MarR/SlyA-like"/>
</dbReference>
<gene>
    <name evidence="7" type="ORF">DSM01_2398</name>
    <name evidence="8" type="ORF">SAMN04487999_0078</name>
</gene>
<organism evidence="8 9">
    <name type="scientific">Leeuwenhoekiella palythoae</name>
    <dbReference type="NCBI Taxonomy" id="573501"/>
    <lineage>
        <taxon>Bacteria</taxon>
        <taxon>Pseudomonadati</taxon>
        <taxon>Bacteroidota</taxon>
        <taxon>Flavobacteriia</taxon>
        <taxon>Flavobacteriales</taxon>
        <taxon>Flavobacteriaceae</taxon>
        <taxon>Leeuwenhoekiella</taxon>
    </lineage>
</organism>
<protein>
    <submittedName>
        <fullName evidence="7">MarR family transcriptional regulator</fullName>
    </submittedName>
    <submittedName>
        <fullName evidence="8">Transcriptional regulator, MarR family</fullName>
    </submittedName>
</protein>
<dbReference type="Proteomes" id="UP000184240">
    <property type="component" value="Unassembled WGS sequence"/>
</dbReference>
<evidence type="ECO:0000313" key="10">
    <source>
        <dbReference type="Proteomes" id="UP000290037"/>
    </source>
</evidence>
<dbReference type="RefSeq" id="WP_072979196.1">
    <property type="nucleotide sequence ID" value="NZ_FQXT01000001.1"/>
</dbReference>
<accession>A0A1M5SKP6</accession>
<evidence type="ECO:0000256" key="4">
    <source>
        <dbReference type="ARBA" id="ARBA00023125"/>
    </source>
</evidence>
<keyword evidence="4" id="KW-0238">DNA-binding</keyword>
<evidence type="ECO:0000313" key="8">
    <source>
        <dbReference type="EMBL" id="SHH39114.1"/>
    </source>
</evidence>
<dbReference type="AlphaFoldDB" id="A0A1M5SKP6"/>
<dbReference type="Proteomes" id="UP000290037">
    <property type="component" value="Unassembled WGS sequence"/>
</dbReference>
<reference evidence="7 10" key="3">
    <citation type="submission" date="2018-07" db="EMBL/GenBank/DDBJ databases">
        <title>Leeuwenhoekiella genomics.</title>
        <authorList>
            <person name="Tahon G."/>
            <person name="Willems A."/>
        </authorList>
    </citation>
    <scope>NUCLEOTIDE SEQUENCE [LARGE SCALE GENOMIC DNA]</scope>
    <source>
        <strain evidence="7 10">LMG 24856</strain>
    </source>
</reference>
<reference evidence="8" key="2">
    <citation type="submission" date="2016-11" db="EMBL/GenBank/DDBJ databases">
        <authorList>
            <person name="Jaros S."/>
            <person name="Januszkiewicz K."/>
            <person name="Wedrychowicz H."/>
        </authorList>
    </citation>
    <scope>NUCLEOTIDE SEQUENCE [LARGE SCALE GENOMIC DNA]</scope>
    <source>
        <strain evidence="8">DSM 19859</strain>
    </source>
</reference>
<evidence type="ECO:0000259" key="6">
    <source>
        <dbReference type="PROSITE" id="PS50995"/>
    </source>
</evidence>
<dbReference type="InterPro" id="IPR055166">
    <property type="entry name" value="Transc_reg_Sar_Rot_HTH"/>
</dbReference>
<evidence type="ECO:0000313" key="9">
    <source>
        <dbReference type="Proteomes" id="UP000184240"/>
    </source>
</evidence>
<proteinExistence type="predicted"/>
<reference evidence="9" key="1">
    <citation type="submission" date="2016-11" db="EMBL/GenBank/DDBJ databases">
        <authorList>
            <person name="Varghese N."/>
            <person name="Submissions S."/>
        </authorList>
    </citation>
    <scope>NUCLEOTIDE SEQUENCE [LARGE SCALE GENOMIC DNA]</scope>
    <source>
        <strain evidence="9">DSM 19859</strain>
    </source>
</reference>
<name>A0A1M5SKP6_9FLAO</name>
<dbReference type="GO" id="GO:0006950">
    <property type="term" value="P:response to stress"/>
    <property type="evidence" value="ECO:0007669"/>
    <property type="project" value="TreeGrafter"/>
</dbReference>
<evidence type="ECO:0000256" key="3">
    <source>
        <dbReference type="ARBA" id="ARBA00023015"/>
    </source>
</evidence>
<evidence type="ECO:0000313" key="7">
    <source>
        <dbReference type="EMBL" id="RXG28936.1"/>
    </source>
</evidence>
<dbReference type="GO" id="GO:0003677">
    <property type="term" value="F:DNA binding"/>
    <property type="evidence" value="ECO:0007669"/>
    <property type="project" value="UniProtKB-KW"/>
</dbReference>
<dbReference type="EMBL" id="QOVN01000004">
    <property type="protein sequence ID" value="RXG28936.1"/>
    <property type="molecule type" value="Genomic_DNA"/>
</dbReference>
<comment type="subcellular location">
    <subcellularLocation>
        <location evidence="1">Cytoplasm</location>
    </subcellularLocation>
</comment>
<dbReference type="Gene3D" id="1.10.10.10">
    <property type="entry name" value="Winged helix-like DNA-binding domain superfamily/Winged helix DNA-binding domain"/>
    <property type="match status" value="1"/>
</dbReference>
<dbReference type="EMBL" id="FQXT01000001">
    <property type="protein sequence ID" value="SHH39114.1"/>
    <property type="molecule type" value="Genomic_DNA"/>
</dbReference>
<evidence type="ECO:0000256" key="2">
    <source>
        <dbReference type="ARBA" id="ARBA00022490"/>
    </source>
</evidence>
<dbReference type="InterPro" id="IPR036388">
    <property type="entry name" value="WH-like_DNA-bd_sf"/>
</dbReference>
<keyword evidence="5" id="KW-0804">Transcription</keyword>
<dbReference type="PROSITE" id="PS50995">
    <property type="entry name" value="HTH_MARR_2"/>
    <property type="match status" value="1"/>
</dbReference>